<protein>
    <submittedName>
        <fullName evidence="2">MBL fold metallo-hydrolase</fullName>
    </submittedName>
</protein>
<dbReference type="PANTHER" id="PTHR42951">
    <property type="entry name" value="METALLO-BETA-LACTAMASE DOMAIN-CONTAINING"/>
    <property type="match status" value="1"/>
</dbReference>
<dbReference type="InterPro" id="IPR001279">
    <property type="entry name" value="Metallo-B-lactamas"/>
</dbReference>
<evidence type="ECO:0000313" key="3">
    <source>
        <dbReference type="Proteomes" id="UP000324308"/>
    </source>
</evidence>
<sequence length="281" mass="30990">MTDLRYDTLLARREGVVRDLPQSAEEGSDLRWVMNTATLILGERDAVLVDTFTTIEQNDELIEWIKGHGRTLTHIYVTHGHGDHFYGIGQLLDAFPGARAVATAGTVAGARVQAGDDYRDGFWGRLFPGQIPRPVVPDELEGDHILLEGHELRVVEAGHTDTKGSTVLWAPDARLVVGGDVVYNHTHMYLAETDAASRVEWVAALRAVQDLGARHVVAAHKHPDRDDDPVIVQQSIDYLADVEDTLATTSNALEFYEAMLARHPHRANPGSLWGAAKVFRP</sequence>
<dbReference type="PANTHER" id="PTHR42951:SF14">
    <property type="entry name" value="METALLO-BETA-LACTAMASE SUPERFAMILY PROTEIN"/>
    <property type="match status" value="1"/>
</dbReference>
<dbReference type="Gene3D" id="3.60.15.10">
    <property type="entry name" value="Ribonuclease Z/Hydroxyacylglutathione hydrolase-like"/>
    <property type="match status" value="1"/>
</dbReference>
<dbReference type="SUPFAM" id="SSF56281">
    <property type="entry name" value="Metallo-hydrolase/oxidoreductase"/>
    <property type="match status" value="1"/>
</dbReference>
<proteinExistence type="predicted"/>
<dbReference type="RefSeq" id="WP_150155480.1">
    <property type="nucleotide sequence ID" value="NZ_CP043959.1"/>
</dbReference>
<evidence type="ECO:0000259" key="1">
    <source>
        <dbReference type="SMART" id="SM00849"/>
    </source>
</evidence>
<feature type="domain" description="Metallo-beta-lactamase" evidence="1">
    <location>
        <begin position="34"/>
        <end position="220"/>
    </location>
</feature>
<dbReference type="CDD" id="cd07739">
    <property type="entry name" value="metallo-hydrolase-like_MBL-fold"/>
    <property type="match status" value="1"/>
</dbReference>
<keyword evidence="3" id="KW-1185">Reference proteome</keyword>
<accession>A0ABX5ZTK1</accession>
<evidence type="ECO:0000313" key="2">
    <source>
        <dbReference type="EMBL" id="QER87763.1"/>
    </source>
</evidence>
<dbReference type="InterPro" id="IPR050855">
    <property type="entry name" value="NDM-1-like"/>
</dbReference>
<dbReference type="Proteomes" id="UP000324308">
    <property type="component" value="Chromosome"/>
</dbReference>
<dbReference type="SMART" id="SM00849">
    <property type="entry name" value="Lactamase_B"/>
    <property type="match status" value="1"/>
</dbReference>
<dbReference type="InterPro" id="IPR036866">
    <property type="entry name" value="RibonucZ/Hydroxyglut_hydro"/>
</dbReference>
<dbReference type="Pfam" id="PF00753">
    <property type="entry name" value="Lactamase_B"/>
    <property type="match status" value="1"/>
</dbReference>
<gene>
    <name evidence="2" type="ORF">F3L20_19660</name>
</gene>
<organism evidence="2 3">
    <name type="scientific">Streptomyces tendae</name>
    <dbReference type="NCBI Taxonomy" id="1932"/>
    <lineage>
        <taxon>Bacteria</taxon>
        <taxon>Bacillati</taxon>
        <taxon>Actinomycetota</taxon>
        <taxon>Actinomycetes</taxon>
        <taxon>Kitasatosporales</taxon>
        <taxon>Streptomycetaceae</taxon>
        <taxon>Streptomyces</taxon>
    </lineage>
</organism>
<name>A0ABX5ZTK1_STRTE</name>
<reference evidence="2 3" key="1">
    <citation type="submission" date="2019-09" db="EMBL/GenBank/DDBJ databases">
        <title>Draft genome sequence of the Ebosin-producing strain Streptomyces sp. 139.</title>
        <authorList>
            <person name="Ai L."/>
            <person name="Geng M."/>
            <person name="Ma M."/>
            <person name="Bai L."/>
        </authorList>
    </citation>
    <scope>NUCLEOTIDE SEQUENCE [LARGE SCALE GENOMIC DNA]</scope>
    <source>
        <strain evidence="2 3">139</strain>
    </source>
</reference>
<dbReference type="EMBL" id="CP043959">
    <property type="protein sequence ID" value="QER87763.1"/>
    <property type="molecule type" value="Genomic_DNA"/>
</dbReference>